<accession>A0AAN2PEH5</accession>
<dbReference type="PANTHER" id="PTHR30461:SF23">
    <property type="entry name" value="DNA RECOMBINASE-RELATED"/>
    <property type="match status" value="1"/>
</dbReference>
<dbReference type="PROSITE" id="PS51737">
    <property type="entry name" value="RECOMBINASE_DNA_BIND"/>
    <property type="match status" value="1"/>
</dbReference>
<dbReference type="SMART" id="SM00857">
    <property type="entry name" value="Resolvase"/>
    <property type="match status" value="1"/>
</dbReference>
<keyword evidence="4" id="KW-1185">Reference proteome</keyword>
<evidence type="ECO:0000259" key="2">
    <source>
        <dbReference type="PROSITE" id="PS51737"/>
    </source>
</evidence>
<dbReference type="AlphaFoldDB" id="A0AAN2PEH5"/>
<dbReference type="SUPFAM" id="SSF53041">
    <property type="entry name" value="Resolvase-like"/>
    <property type="match status" value="1"/>
</dbReference>
<reference evidence="3 4" key="1">
    <citation type="journal article" date="2014" name="Genome Announc.">
        <title>Genome Sequence of Bacillus simplex Strain P558, Isolated from a Human Fecal Sample.</title>
        <authorList>
            <person name="Croce O."/>
            <person name="Hugon P."/>
            <person name="Lagier J.C."/>
            <person name="Bibi F."/>
            <person name="Robert C."/>
            <person name="Azhar E.I."/>
            <person name="Raoult D."/>
            <person name="Fournier P.E."/>
        </authorList>
    </citation>
    <scope>NUCLEOTIDE SEQUENCE [LARGE SCALE GENOMIC DNA]</scope>
    <source>
        <strain evidence="3 4">P558</strain>
    </source>
</reference>
<dbReference type="GO" id="GO:0003677">
    <property type="term" value="F:DNA binding"/>
    <property type="evidence" value="ECO:0007669"/>
    <property type="project" value="InterPro"/>
</dbReference>
<comment type="caution">
    <text evidence="3">The sequence shown here is derived from an EMBL/GenBank/DDBJ whole genome shotgun (WGS) entry which is preliminary data.</text>
</comment>
<dbReference type="Gene3D" id="3.90.1750.20">
    <property type="entry name" value="Putative Large Serine Recombinase, Chain B, Domain 2"/>
    <property type="match status" value="1"/>
</dbReference>
<dbReference type="PANTHER" id="PTHR30461">
    <property type="entry name" value="DNA-INVERTASE FROM LAMBDOID PROPHAGE"/>
    <property type="match status" value="1"/>
</dbReference>
<dbReference type="Proteomes" id="UP000182110">
    <property type="component" value="Unassembled WGS sequence"/>
</dbReference>
<dbReference type="RefSeq" id="WP_072272478.1">
    <property type="nucleotide sequence ID" value="NZ_CCXW01000001.1"/>
</dbReference>
<dbReference type="InterPro" id="IPR050639">
    <property type="entry name" value="SSR_resolvase"/>
</dbReference>
<dbReference type="EMBL" id="CCXW01000001">
    <property type="protein sequence ID" value="CEG31051.1"/>
    <property type="molecule type" value="Genomic_DNA"/>
</dbReference>
<dbReference type="InterPro" id="IPR036162">
    <property type="entry name" value="Resolvase-like_N_sf"/>
</dbReference>
<dbReference type="InterPro" id="IPR006119">
    <property type="entry name" value="Resolv_N"/>
</dbReference>
<evidence type="ECO:0000259" key="1">
    <source>
        <dbReference type="PROSITE" id="PS51736"/>
    </source>
</evidence>
<proteinExistence type="predicted"/>
<organism evidence="3 4">
    <name type="scientific">Peribacillus simplex</name>
    <dbReference type="NCBI Taxonomy" id="1478"/>
    <lineage>
        <taxon>Bacteria</taxon>
        <taxon>Bacillati</taxon>
        <taxon>Bacillota</taxon>
        <taxon>Bacilli</taxon>
        <taxon>Bacillales</taxon>
        <taxon>Bacillaceae</taxon>
        <taxon>Peribacillus</taxon>
    </lineage>
</organism>
<protein>
    <submittedName>
        <fullName evidence="3">DNA recombinase</fullName>
    </submittedName>
</protein>
<evidence type="ECO:0000313" key="4">
    <source>
        <dbReference type="Proteomes" id="UP000182110"/>
    </source>
</evidence>
<dbReference type="Pfam" id="PF00239">
    <property type="entry name" value="Resolvase"/>
    <property type="match status" value="1"/>
</dbReference>
<name>A0AAN2PEH5_9BACI</name>
<dbReference type="CDD" id="cd00338">
    <property type="entry name" value="Ser_Recombinase"/>
    <property type="match status" value="1"/>
</dbReference>
<dbReference type="InterPro" id="IPR011109">
    <property type="entry name" value="DNA_bind_recombinase_dom"/>
</dbReference>
<dbReference type="Pfam" id="PF07508">
    <property type="entry name" value="Recombinase"/>
    <property type="match status" value="1"/>
</dbReference>
<evidence type="ECO:0000313" key="3">
    <source>
        <dbReference type="EMBL" id="CEG31051.1"/>
    </source>
</evidence>
<sequence>MKQTAAYYRSSTQLQEESVTTQQYEINQYALKKGILIDGEYPEPSVSARKNKLNERPQMRQLMTDIRNGKIGTLLVYKRDRLARKVEEHLELYKLFKTHQVELHFIAENEPPMRFDIFGELMELFIGVMNQREGEQINLRIADTKLSNFLRGKSIGNLPFGYSSDESHTKIIKDNEGLNIVKTIFTAWNTDQYANLEKLAQQLDKDGITRGKKNWTRNNISDVLTNPIYMGIRIANFDNRQVTRSVEDLAIITPEEFNLAQELIEKRKKPKKVKQKYDYLLSDLLLCDLCNKKPLSNNARMREGKTYATYECKEHNIRLDQHETESLVYLKTKSFFTELLNTHFDKLYTTQLKINLAEISKLKSIFEIELEQAEGKLVQATNMWIKKENKSNEEKILELSKKVKIIKDKLFELDVRKQEFIEVPKFIEEIEAEMLKKETWELLPFERKKALLKDLIQYILVDDYTTRIVFKHPYLEANEVVN</sequence>
<dbReference type="PROSITE" id="PS51736">
    <property type="entry name" value="RECOMBINASES_3"/>
    <property type="match status" value="1"/>
</dbReference>
<feature type="domain" description="Recombinase" evidence="2">
    <location>
        <begin position="159"/>
        <end position="270"/>
    </location>
</feature>
<gene>
    <name evidence="3" type="ORF">BN1180_01187</name>
</gene>
<feature type="domain" description="Resolvase/invertase-type recombinase catalytic" evidence="1">
    <location>
        <begin position="3"/>
        <end position="152"/>
    </location>
</feature>
<dbReference type="GO" id="GO:0000150">
    <property type="term" value="F:DNA strand exchange activity"/>
    <property type="evidence" value="ECO:0007669"/>
    <property type="project" value="InterPro"/>
</dbReference>
<dbReference type="InterPro" id="IPR038109">
    <property type="entry name" value="DNA_bind_recomb_sf"/>
</dbReference>
<dbReference type="Gene3D" id="3.40.50.1390">
    <property type="entry name" value="Resolvase, N-terminal catalytic domain"/>
    <property type="match status" value="1"/>
</dbReference>